<feature type="compositionally biased region" description="Basic and acidic residues" evidence="1">
    <location>
        <begin position="336"/>
        <end position="352"/>
    </location>
</feature>
<feature type="region of interest" description="Disordered" evidence="1">
    <location>
        <begin position="808"/>
        <end position="945"/>
    </location>
</feature>
<protein>
    <submittedName>
        <fullName evidence="2">Uncharacterized protein</fullName>
    </submittedName>
</protein>
<reference evidence="2" key="1">
    <citation type="journal article" date="2021" name="IMA Fungus">
        <title>Genomic characterization of three marine fungi, including Emericellopsis atlantica sp. nov. with signatures of a generalist lifestyle and marine biomass degradation.</title>
        <authorList>
            <person name="Hagestad O.C."/>
            <person name="Hou L."/>
            <person name="Andersen J.H."/>
            <person name="Hansen E.H."/>
            <person name="Altermark B."/>
            <person name="Li C."/>
            <person name="Kuhnert E."/>
            <person name="Cox R.J."/>
            <person name="Crous P.W."/>
            <person name="Spatafora J.W."/>
            <person name="Lail K."/>
            <person name="Amirebrahimi M."/>
            <person name="Lipzen A."/>
            <person name="Pangilinan J."/>
            <person name="Andreopoulos W."/>
            <person name="Hayes R.D."/>
            <person name="Ng V."/>
            <person name="Grigoriev I.V."/>
            <person name="Jackson S.A."/>
            <person name="Sutton T.D.S."/>
            <person name="Dobson A.D.W."/>
            <person name="Rama T."/>
        </authorList>
    </citation>
    <scope>NUCLEOTIDE SEQUENCE</scope>
    <source>
        <strain evidence="2">TRa018bII</strain>
    </source>
</reference>
<comment type="caution">
    <text evidence="2">The sequence shown here is derived from an EMBL/GenBank/DDBJ whole genome shotgun (WGS) entry which is preliminary data.</text>
</comment>
<organism evidence="2 3">
    <name type="scientific">Amylocarpus encephaloides</name>
    <dbReference type="NCBI Taxonomy" id="45428"/>
    <lineage>
        <taxon>Eukaryota</taxon>
        <taxon>Fungi</taxon>
        <taxon>Dikarya</taxon>
        <taxon>Ascomycota</taxon>
        <taxon>Pezizomycotina</taxon>
        <taxon>Leotiomycetes</taxon>
        <taxon>Helotiales</taxon>
        <taxon>Helotiales incertae sedis</taxon>
        <taxon>Amylocarpus</taxon>
    </lineage>
</organism>
<sequence>MSQLGFWSPGAQKELVKSSAGPRDSGSNVPAARVTGQFTRSQLDNEAPIAASGLPPPAWKIPHPPSFNRGFPSFLQSERDPFRDSSDSLTPTSYFQSESLPYPTLTPKAPTSSEAFSLARSTPKRRSRRRPRGRSRGRSNRATYPPRGFQAPQNTSRCTTPLQGPIEPTDQGDINSFEREVKPLIVVIGIAPYYLESLQETGFLVAPSTLANRTTGITSAPGVVKRTRLLDPLEDMAPGYRTQNRRQNRTGYVDHDVFEGLPVRQWRRDLVHVAPQPEQDNSKAHNDIWAVELPYGMPKDSHLLPQHSQDLLRAARSGRIYKRPPQVEEEENYPEVSEKQEKKEDDSKDRGFSARAWKQVARQQEGPDIEHLAKRRKGLVTHTKLAPPVPTVVRTTVRRTDAAGNQYTQDVVVPHGQQVDGEVVSQTVVPDPSAPRTAGSFAPQPTPPRPKKLIQRKKTKGPGRGKRKKPLPPTSVPQVAPIDGAAPVGGGSVPTVSTDGVQIEGEPLTAPAKDEDTEMGEGSMAASDEEDGDEDGDEGDDDEGSIADLNSPSKPPRTESPIATPLPTMKEIPDINPAIGFMPPGHHLPAHLERQNSEGTGGSPLKNVALATSALTSPVVAVPSRSPEISSANESTVNTSNETVMECTEILKVEPESLGDALQMDVAKIEVAEAAPLALPSPPAHLTDTDLKVAEQIGKEEEGGAEEMLLDIVENTNNAQISGDALPEALAPVEVISEVIPREQLMEAPEVVTEAPIVETSVDSPVEEPVAATEEFVEATDEPVAATQEFVEVTEEPVLATEEFVEAADEPVAATDGPIEATEEPVAATGEIVKATDGPDVAMEEPKQVSPEEVEAPEPIPQTIAEPVSQPIAETTPPPQPTANEDDDDDFFPDLLGGLEKSLNLPPPRPATLSEKPKSPPPSAEVPGDAEDGEEEEKPMEGSQA</sequence>
<feature type="region of interest" description="Disordered" evidence="1">
    <location>
        <begin position="1"/>
        <end position="173"/>
    </location>
</feature>
<name>A0A9P8C225_9HELO</name>
<evidence type="ECO:0000313" key="3">
    <source>
        <dbReference type="Proteomes" id="UP000824998"/>
    </source>
</evidence>
<evidence type="ECO:0000256" key="1">
    <source>
        <dbReference type="SAM" id="MobiDB-lite"/>
    </source>
</evidence>
<accession>A0A9P8C225</accession>
<feature type="compositionally biased region" description="Acidic residues" evidence="1">
    <location>
        <begin position="928"/>
        <end position="938"/>
    </location>
</feature>
<dbReference type="Proteomes" id="UP000824998">
    <property type="component" value="Unassembled WGS sequence"/>
</dbReference>
<feature type="compositionally biased region" description="Polar residues" evidence="1">
    <location>
        <begin position="87"/>
        <end position="99"/>
    </location>
</feature>
<gene>
    <name evidence="2" type="ORF">BJ875DRAFT_487481</name>
</gene>
<proteinExistence type="predicted"/>
<evidence type="ECO:0000313" key="2">
    <source>
        <dbReference type="EMBL" id="KAG9230939.1"/>
    </source>
</evidence>
<dbReference type="AlphaFoldDB" id="A0A9P8C225"/>
<feature type="compositionally biased region" description="Pro residues" evidence="1">
    <location>
        <begin position="54"/>
        <end position="65"/>
    </location>
</feature>
<feature type="compositionally biased region" description="Basic residues" evidence="1">
    <location>
        <begin position="449"/>
        <end position="470"/>
    </location>
</feature>
<dbReference type="OrthoDB" id="275715at2759"/>
<feature type="compositionally biased region" description="Polar residues" evidence="1">
    <location>
        <begin position="151"/>
        <end position="162"/>
    </location>
</feature>
<dbReference type="EMBL" id="MU251634">
    <property type="protein sequence ID" value="KAG9230939.1"/>
    <property type="molecule type" value="Genomic_DNA"/>
</dbReference>
<feature type="compositionally biased region" description="Basic residues" evidence="1">
    <location>
        <begin position="122"/>
        <end position="139"/>
    </location>
</feature>
<feature type="region of interest" description="Disordered" evidence="1">
    <location>
        <begin position="318"/>
        <end position="352"/>
    </location>
</feature>
<feature type="compositionally biased region" description="Acidic residues" evidence="1">
    <location>
        <begin position="527"/>
        <end position="545"/>
    </location>
</feature>
<feature type="region of interest" description="Disordered" evidence="1">
    <location>
        <begin position="428"/>
        <end position="603"/>
    </location>
</feature>
<keyword evidence="3" id="KW-1185">Reference proteome</keyword>
<feature type="compositionally biased region" description="Basic and acidic residues" evidence="1">
    <location>
        <begin position="77"/>
        <end position="86"/>
    </location>
</feature>